<evidence type="ECO:0000256" key="2">
    <source>
        <dbReference type="ARBA" id="ARBA00004664"/>
    </source>
</evidence>
<dbReference type="SUPFAM" id="SSF51366">
    <property type="entry name" value="Ribulose-phoshate binding barrel"/>
    <property type="match status" value="1"/>
</dbReference>
<dbReference type="PANTHER" id="PTHR42894">
    <property type="entry name" value="N-(5'-PHOSPHORIBOSYL)ANTHRANILATE ISOMERASE"/>
    <property type="match status" value="1"/>
</dbReference>
<proteinExistence type="inferred from homology"/>
<dbReference type="InterPro" id="IPR044643">
    <property type="entry name" value="TrpF_fam"/>
</dbReference>
<comment type="caution">
    <text evidence="11">The sequence shown here is derived from an EMBL/GenBank/DDBJ whole genome shotgun (WGS) entry which is preliminary data.</text>
</comment>
<evidence type="ECO:0000256" key="1">
    <source>
        <dbReference type="ARBA" id="ARBA00001164"/>
    </source>
</evidence>
<dbReference type="PANTHER" id="PTHR42894:SF1">
    <property type="entry name" value="N-(5'-PHOSPHORIBOSYL)ANTHRANILATE ISOMERASE"/>
    <property type="match status" value="1"/>
</dbReference>
<keyword evidence="7 9" id="KW-0057">Aromatic amino acid biosynthesis</keyword>
<name>A0ABS1CLC4_9GAMM</name>
<dbReference type="EMBL" id="NRRV01000056">
    <property type="protein sequence ID" value="MBK1632733.1"/>
    <property type="molecule type" value="Genomic_DNA"/>
</dbReference>
<keyword evidence="8 9" id="KW-0413">Isomerase</keyword>
<dbReference type="GO" id="GO:0016853">
    <property type="term" value="F:isomerase activity"/>
    <property type="evidence" value="ECO:0007669"/>
    <property type="project" value="UniProtKB-KW"/>
</dbReference>
<evidence type="ECO:0000256" key="8">
    <source>
        <dbReference type="ARBA" id="ARBA00023235"/>
    </source>
</evidence>
<dbReference type="EC" id="5.3.1.24" evidence="3 9"/>
<evidence type="ECO:0000256" key="6">
    <source>
        <dbReference type="ARBA" id="ARBA00022822"/>
    </source>
</evidence>
<protein>
    <recommendedName>
        <fullName evidence="4 9">N-(5'-phosphoribosyl)anthranilate isomerase</fullName>
        <shortName evidence="9">PRAI</shortName>
        <ecNumber evidence="3 9">5.3.1.24</ecNumber>
    </recommendedName>
</protein>
<evidence type="ECO:0000256" key="7">
    <source>
        <dbReference type="ARBA" id="ARBA00023141"/>
    </source>
</evidence>
<keyword evidence="12" id="KW-1185">Reference proteome</keyword>
<dbReference type="RefSeq" id="WP_200240520.1">
    <property type="nucleotide sequence ID" value="NZ_NRRV01000056.1"/>
</dbReference>
<dbReference type="CDD" id="cd00405">
    <property type="entry name" value="PRAI"/>
    <property type="match status" value="1"/>
</dbReference>
<comment type="similarity">
    <text evidence="9">Belongs to the TrpF family.</text>
</comment>
<gene>
    <name evidence="9" type="primary">trpF</name>
    <name evidence="11" type="ORF">CKO31_18680</name>
</gene>
<keyword evidence="5 9" id="KW-0028">Amino-acid biosynthesis</keyword>
<evidence type="ECO:0000256" key="4">
    <source>
        <dbReference type="ARBA" id="ARBA00022272"/>
    </source>
</evidence>
<evidence type="ECO:0000256" key="9">
    <source>
        <dbReference type="HAMAP-Rule" id="MF_00135"/>
    </source>
</evidence>
<evidence type="ECO:0000256" key="3">
    <source>
        <dbReference type="ARBA" id="ARBA00012572"/>
    </source>
</evidence>
<evidence type="ECO:0000256" key="5">
    <source>
        <dbReference type="ARBA" id="ARBA00022605"/>
    </source>
</evidence>
<dbReference type="InterPro" id="IPR013785">
    <property type="entry name" value="Aldolase_TIM"/>
</dbReference>
<feature type="domain" description="N-(5'phosphoribosyl) anthranilate isomerase (PRAI)" evidence="10">
    <location>
        <begin position="5"/>
        <end position="200"/>
    </location>
</feature>
<dbReference type="InterPro" id="IPR011060">
    <property type="entry name" value="RibuloseP-bd_barrel"/>
</dbReference>
<accession>A0ABS1CLC4</accession>
<evidence type="ECO:0000313" key="12">
    <source>
        <dbReference type="Proteomes" id="UP000748752"/>
    </source>
</evidence>
<evidence type="ECO:0000313" key="11">
    <source>
        <dbReference type="EMBL" id="MBK1632733.1"/>
    </source>
</evidence>
<sequence length="209" mass="22225">MRTRVKICGLTREQDVDAAVAAGADALGFVFHPSSPRSVDLARAAVLAARVPAFVNRVGLFVDAEPALIAEAIRRVPLDLIQFHGQEPPAACTGFGRPWIKAIAMRDGLDVEVAAAEYHGAAALLLDTYDPALAGGTGRRFDWTRVPPVLAPRIILAGGLTAENVAAAIARVKPYAVDVSGGVEAAKGLKDHRKINDFMQGVRDGDRRR</sequence>
<dbReference type="Pfam" id="PF00697">
    <property type="entry name" value="PRAI"/>
    <property type="match status" value="1"/>
</dbReference>
<dbReference type="InterPro" id="IPR001240">
    <property type="entry name" value="PRAI_dom"/>
</dbReference>
<keyword evidence="6 9" id="KW-0822">Tryptophan biosynthesis</keyword>
<dbReference type="Proteomes" id="UP000748752">
    <property type="component" value="Unassembled WGS sequence"/>
</dbReference>
<comment type="catalytic activity">
    <reaction evidence="1 9">
        <text>N-(5-phospho-beta-D-ribosyl)anthranilate = 1-(2-carboxyphenylamino)-1-deoxy-D-ribulose 5-phosphate</text>
        <dbReference type="Rhea" id="RHEA:21540"/>
        <dbReference type="ChEBI" id="CHEBI:18277"/>
        <dbReference type="ChEBI" id="CHEBI:58613"/>
        <dbReference type="EC" id="5.3.1.24"/>
    </reaction>
</comment>
<dbReference type="NCBIfam" id="NF002298">
    <property type="entry name" value="PRK01222.1-4"/>
    <property type="match status" value="1"/>
</dbReference>
<dbReference type="HAMAP" id="MF_00135">
    <property type="entry name" value="PRAI"/>
    <property type="match status" value="1"/>
</dbReference>
<evidence type="ECO:0000259" key="10">
    <source>
        <dbReference type="Pfam" id="PF00697"/>
    </source>
</evidence>
<reference evidence="11 12" key="1">
    <citation type="journal article" date="2020" name="Microorganisms">
        <title>Osmotic Adaptation and Compatible Solute Biosynthesis of Phototrophic Bacteria as Revealed from Genome Analyses.</title>
        <authorList>
            <person name="Imhoff J.F."/>
            <person name="Rahn T."/>
            <person name="Kunzel S."/>
            <person name="Keller A."/>
            <person name="Neulinger S.C."/>
        </authorList>
    </citation>
    <scope>NUCLEOTIDE SEQUENCE [LARGE SCALE GENOMIC DNA]</scope>
    <source>
        <strain evidence="11 12">DSM 6210</strain>
    </source>
</reference>
<organism evidence="11 12">
    <name type="scientific">Thiohalocapsa halophila</name>
    <dbReference type="NCBI Taxonomy" id="69359"/>
    <lineage>
        <taxon>Bacteria</taxon>
        <taxon>Pseudomonadati</taxon>
        <taxon>Pseudomonadota</taxon>
        <taxon>Gammaproteobacteria</taxon>
        <taxon>Chromatiales</taxon>
        <taxon>Chromatiaceae</taxon>
        <taxon>Thiohalocapsa</taxon>
    </lineage>
</organism>
<dbReference type="Gene3D" id="3.20.20.70">
    <property type="entry name" value="Aldolase class I"/>
    <property type="match status" value="1"/>
</dbReference>
<dbReference type="NCBIfam" id="NF002299">
    <property type="entry name" value="PRK01222.1-6"/>
    <property type="match status" value="1"/>
</dbReference>
<comment type="pathway">
    <text evidence="2 9">Amino-acid biosynthesis; L-tryptophan biosynthesis; L-tryptophan from chorismate: step 3/5.</text>
</comment>